<reference evidence="2 3" key="1">
    <citation type="submission" date="2013-12" db="EMBL/GenBank/DDBJ databases">
        <title>Draft genome of the parsitic nematode Ancylostoma duodenale.</title>
        <authorList>
            <person name="Mitreva M."/>
        </authorList>
    </citation>
    <scope>NUCLEOTIDE SEQUENCE [LARGE SCALE GENOMIC DNA]</scope>
    <source>
        <strain evidence="2 3">Zhejiang</strain>
    </source>
</reference>
<keyword evidence="1" id="KW-0472">Membrane</keyword>
<feature type="transmembrane region" description="Helical" evidence="1">
    <location>
        <begin position="57"/>
        <end position="78"/>
    </location>
</feature>
<sequence>MEATQNLPHFSEQMLVNADERNIEDRSPSTNHECLQLLSGYDTQGPMIAMRNQTMSPLVKVVVLLLLSVAYTTAWWGYGYGYGGYGYGYGYGYGWGGM</sequence>
<keyword evidence="1" id="KW-0812">Transmembrane</keyword>
<evidence type="ECO:0000256" key="1">
    <source>
        <dbReference type="SAM" id="Phobius"/>
    </source>
</evidence>
<evidence type="ECO:0000313" key="3">
    <source>
        <dbReference type="Proteomes" id="UP000054047"/>
    </source>
</evidence>
<name>A0A0C2GP79_9BILA</name>
<protein>
    <recommendedName>
        <fullName evidence="4">Neuropeptide-like protein 31 family protein</fullName>
    </recommendedName>
</protein>
<keyword evidence="3" id="KW-1185">Reference proteome</keyword>
<dbReference type="AlphaFoldDB" id="A0A0C2GP79"/>
<proteinExistence type="predicted"/>
<organism evidence="2 3">
    <name type="scientific">Ancylostoma duodenale</name>
    <dbReference type="NCBI Taxonomy" id="51022"/>
    <lineage>
        <taxon>Eukaryota</taxon>
        <taxon>Metazoa</taxon>
        <taxon>Ecdysozoa</taxon>
        <taxon>Nematoda</taxon>
        <taxon>Chromadorea</taxon>
        <taxon>Rhabditida</taxon>
        <taxon>Rhabditina</taxon>
        <taxon>Rhabditomorpha</taxon>
        <taxon>Strongyloidea</taxon>
        <taxon>Ancylostomatidae</taxon>
        <taxon>Ancylostomatinae</taxon>
        <taxon>Ancylostoma</taxon>
    </lineage>
</organism>
<evidence type="ECO:0000313" key="2">
    <source>
        <dbReference type="EMBL" id="KIH58801.1"/>
    </source>
</evidence>
<accession>A0A0C2GP79</accession>
<evidence type="ECO:0008006" key="4">
    <source>
        <dbReference type="Google" id="ProtNLM"/>
    </source>
</evidence>
<dbReference type="EMBL" id="KN732695">
    <property type="protein sequence ID" value="KIH58801.1"/>
    <property type="molecule type" value="Genomic_DNA"/>
</dbReference>
<keyword evidence="1" id="KW-1133">Transmembrane helix</keyword>
<dbReference type="Proteomes" id="UP000054047">
    <property type="component" value="Unassembled WGS sequence"/>
</dbReference>
<gene>
    <name evidence="2" type="ORF">ANCDUO_10983</name>
</gene>